<dbReference type="EMBL" id="JAMSCK010000004">
    <property type="protein sequence ID" value="MCM8569998.1"/>
    <property type="molecule type" value="Genomic_DNA"/>
</dbReference>
<keyword evidence="1" id="KW-0732">Signal</keyword>
<dbReference type="InterPro" id="IPR046235">
    <property type="entry name" value="DUF6268"/>
</dbReference>
<proteinExistence type="predicted"/>
<dbReference type="Pfam" id="PF19783">
    <property type="entry name" value="DUF6268"/>
    <property type="match status" value="1"/>
</dbReference>
<feature type="chain" id="PRO_5047096661" evidence="1">
    <location>
        <begin position="23"/>
        <end position="290"/>
    </location>
</feature>
<keyword evidence="4" id="KW-1185">Reference proteome</keyword>
<accession>A0ABT0Z3K3</accession>
<sequence length="290" mass="34213">MNKFICRSILVLVLLNMPIAIAQSYFDVANIAYEHSAYSPENASDFSFDRFEARINLGVELKNEDYILGTLSSEVFKFQDVDYTGRELDLYSNFISAGYLHFWKDKEWSLLTQVRFKLNSDYFKPQIKDLQTGGWFMFSHVKSESLKLFAGMYFNQEVDKNLLFPIGGIHWLPSEKWNLYILIPSVIRWEWILKKNSLYTGLESDWNLNTYLIRENPEIYYFRKETLVTSLFIEKHITEKLVLYARVGNYQINDYEAFDRSEELIYQSQLDSGLIKNLSLKAGVAYRMRL</sequence>
<protein>
    <submittedName>
        <fullName evidence="3">DUF6268 family outer membrane beta-barrel protein</fullName>
    </submittedName>
</protein>
<comment type="caution">
    <text evidence="3">The sequence shown here is derived from an EMBL/GenBank/DDBJ whole genome shotgun (WGS) entry which is preliminary data.</text>
</comment>
<evidence type="ECO:0000313" key="3">
    <source>
        <dbReference type="EMBL" id="MCM8569998.1"/>
    </source>
</evidence>
<evidence type="ECO:0000313" key="4">
    <source>
        <dbReference type="Proteomes" id="UP001155077"/>
    </source>
</evidence>
<feature type="domain" description="DUF6268" evidence="2">
    <location>
        <begin position="106"/>
        <end position="287"/>
    </location>
</feature>
<reference evidence="3" key="1">
    <citation type="submission" date="2022-06" db="EMBL/GenBank/DDBJ databases">
        <title>Gramella sediminis sp. nov., isolated from deep-sea sediment of the Indian Ocean.</title>
        <authorList>
            <person name="Yang L."/>
        </authorList>
    </citation>
    <scope>NUCLEOTIDE SEQUENCE</scope>
    <source>
        <strain evidence="3">HMD3159</strain>
    </source>
</reference>
<evidence type="ECO:0000256" key="1">
    <source>
        <dbReference type="SAM" id="SignalP"/>
    </source>
</evidence>
<dbReference type="Proteomes" id="UP001155077">
    <property type="component" value="Unassembled WGS sequence"/>
</dbReference>
<evidence type="ECO:0000259" key="2">
    <source>
        <dbReference type="Pfam" id="PF19783"/>
    </source>
</evidence>
<name>A0ABT0Z3K3_9FLAO</name>
<dbReference type="RefSeq" id="WP_252113670.1">
    <property type="nucleotide sequence ID" value="NZ_JAMSCK010000004.1"/>
</dbReference>
<organism evidence="3 4">
    <name type="scientific">Gramella jeungdoensis</name>
    <dbReference type="NCBI Taxonomy" id="708091"/>
    <lineage>
        <taxon>Bacteria</taxon>
        <taxon>Pseudomonadati</taxon>
        <taxon>Bacteroidota</taxon>
        <taxon>Flavobacteriia</taxon>
        <taxon>Flavobacteriales</taxon>
        <taxon>Flavobacteriaceae</taxon>
        <taxon>Christiangramia</taxon>
    </lineage>
</organism>
<gene>
    <name evidence="3" type="ORF">NE848_11450</name>
</gene>
<feature type="signal peptide" evidence="1">
    <location>
        <begin position="1"/>
        <end position="22"/>
    </location>
</feature>